<feature type="transmembrane region" description="Helical" evidence="7">
    <location>
        <begin position="45"/>
        <end position="68"/>
    </location>
</feature>
<dbReference type="InterPro" id="IPR011701">
    <property type="entry name" value="MFS"/>
</dbReference>
<evidence type="ECO:0000256" key="3">
    <source>
        <dbReference type="ARBA" id="ARBA00022475"/>
    </source>
</evidence>
<protein>
    <submittedName>
        <fullName evidence="8">MFS transporter</fullName>
    </submittedName>
</protein>
<keyword evidence="4 7" id="KW-0812">Transmembrane</keyword>
<feature type="transmembrane region" description="Helical" evidence="7">
    <location>
        <begin position="114"/>
        <end position="147"/>
    </location>
</feature>
<keyword evidence="6 7" id="KW-0472">Membrane</keyword>
<dbReference type="InterPro" id="IPR036259">
    <property type="entry name" value="MFS_trans_sf"/>
</dbReference>
<evidence type="ECO:0000256" key="2">
    <source>
        <dbReference type="ARBA" id="ARBA00022448"/>
    </source>
</evidence>
<dbReference type="RefSeq" id="WP_276279997.1">
    <property type="nucleotide sequence ID" value="NZ_CP119809.1"/>
</dbReference>
<evidence type="ECO:0000256" key="7">
    <source>
        <dbReference type="SAM" id="Phobius"/>
    </source>
</evidence>
<dbReference type="EMBL" id="JBHSZH010000005">
    <property type="protein sequence ID" value="MFC7082034.1"/>
    <property type="molecule type" value="Genomic_DNA"/>
</dbReference>
<reference evidence="8 9" key="1">
    <citation type="journal article" date="2019" name="Int. J. Syst. Evol. Microbiol.">
        <title>The Global Catalogue of Microorganisms (GCM) 10K type strain sequencing project: providing services to taxonomists for standard genome sequencing and annotation.</title>
        <authorList>
            <consortium name="The Broad Institute Genomics Platform"/>
            <consortium name="The Broad Institute Genome Sequencing Center for Infectious Disease"/>
            <person name="Wu L."/>
            <person name="Ma J."/>
        </authorList>
    </citation>
    <scope>NUCLEOTIDE SEQUENCE [LARGE SCALE GENOMIC DNA]</scope>
    <source>
        <strain evidence="8 9">DT72</strain>
    </source>
</reference>
<dbReference type="Pfam" id="PF07690">
    <property type="entry name" value="MFS_1"/>
    <property type="match status" value="1"/>
</dbReference>
<comment type="subcellular location">
    <subcellularLocation>
        <location evidence="1">Cell membrane</location>
        <topology evidence="1">Multi-pass membrane protein</topology>
    </subcellularLocation>
</comment>
<feature type="transmembrane region" description="Helical" evidence="7">
    <location>
        <begin position="193"/>
        <end position="217"/>
    </location>
</feature>
<evidence type="ECO:0000313" key="9">
    <source>
        <dbReference type="Proteomes" id="UP001596407"/>
    </source>
</evidence>
<dbReference type="PANTHER" id="PTHR23517:SF3">
    <property type="entry name" value="INTEGRAL MEMBRANE TRANSPORT PROTEIN"/>
    <property type="match status" value="1"/>
</dbReference>
<organism evidence="8 9">
    <name type="scientific">Halorussus caseinilyticus</name>
    <dbReference type="NCBI Taxonomy" id="3034025"/>
    <lineage>
        <taxon>Archaea</taxon>
        <taxon>Methanobacteriati</taxon>
        <taxon>Methanobacteriota</taxon>
        <taxon>Stenosarchaea group</taxon>
        <taxon>Halobacteria</taxon>
        <taxon>Halobacteriales</taxon>
        <taxon>Haladaptataceae</taxon>
        <taxon>Halorussus</taxon>
    </lineage>
</organism>
<dbReference type="PANTHER" id="PTHR23517">
    <property type="entry name" value="RESISTANCE PROTEIN MDTM, PUTATIVE-RELATED-RELATED"/>
    <property type="match status" value="1"/>
</dbReference>
<evidence type="ECO:0000256" key="1">
    <source>
        <dbReference type="ARBA" id="ARBA00004651"/>
    </source>
</evidence>
<dbReference type="SUPFAM" id="SSF103473">
    <property type="entry name" value="MFS general substrate transporter"/>
    <property type="match status" value="1"/>
</dbReference>
<keyword evidence="5 7" id="KW-1133">Transmembrane helix</keyword>
<feature type="transmembrane region" description="Helical" evidence="7">
    <location>
        <begin position="74"/>
        <end position="93"/>
    </location>
</feature>
<evidence type="ECO:0000256" key="6">
    <source>
        <dbReference type="ARBA" id="ARBA00023136"/>
    </source>
</evidence>
<comment type="caution">
    <text evidence="8">The sequence shown here is derived from an EMBL/GenBank/DDBJ whole genome shotgun (WGS) entry which is preliminary data.</text>
</comment>
<proteinExistence type="predicted"/>
<dbReference type="Proteomes" id="UP001596407">
    <property type="component" value="Unassembled WGS sequence"/>
</dbReference>
<accession>A0ABD5WVC7</accession>
<keyword evidence="2" id="KW-0813">Transport</keyword>
<name>A0ABD5WVC7_9EURY</name>
<dbReference type="GO" id="GO:0005886">
    <property type="term" value="C:plasma membrane"/>
    <property type="evidence" value="ECO:0007669"/>
    <property type="project" value="UniProtKB-SubCell"/>
</dbReference>
<dbReference type="AlphaFoldDB" id="A0ABD5WVC7"/>
<gene>
    <name evidence="8" type="ORF">ACFQJ6_20015</name>
</gene>
<evidence type="ECO:0000313" key="8">
    <source>
        <dbReference type="EMBL" id="MFC7082034.1"/>
    </source>
</evidence>
<sequence length="220" mass="22333">MALALHVWSRERYVRPETNRETLAAGLADARATAGRLWKNPRMRWLLLAYALYAFTWQSATGFLPTFLRASKGFPAGLASGGFAALFVVGAAVKPVAGSLGDRFPRAGVAAGALVVAALALAGLLAASGTLAVGAAVVVFAAGLMAYPPVMQALLMDTFPDGSMGGDLGATRTVYLGLGSLGPSYVGFVAGRVSYAAAFAGLLVGLLVSAAIVVGLARSG</sequence>
<evidence type="ECO:0000256" key="4">
    <source>
        <dbReference type="ARBA" id="ARBA00022692"/>
    </source>
</evidence>
<evidence type="ECO:0000256" key="5">
    <source>
        <dbReference type="ARBA" id="ARBA00022989"/>
    </source>
</evidence>
<keyword evidence="9" id="KW-1185">Reference proteome</keyword>
<dbReference type="GeneID" id="79304601"/>
<dbReference type="InterPro" id="IPR050171">
    <property type="entry name" value="MFS_Transporters"/>
</dbReference>
<dbReference type="Gene3D" id="1.20.1250.20">
    <property type="entry name" value="MFS general substrate transporter like domains"/>
    <property type="match status" value="1"/>
</dbReference>
<keyword evidence="3" id="KW-1003">Cell membrane</keyword>